<reference evidence="1 2" key="1">
    <citation type="submission" date="2016-01" db="EMBL/GenBank/DDBJ databases">
        <title>Draft Genome Sequences of Seven Thermophilic Sporeformers Isolated from Foods.</title>
        <authorList>
            <person name="Berendsen E.M."/>
            <person name="Wells-Bennik M.H."/>
            <person name="Krawcyk A.O."/>
            <person name="De Jong A."/>
            <person name="Holsappel S."/>
            <person name="Eijlander R.T."/>
            <person name="Kuipers O.P."/>
        </authorList>
    </citation>
    <scope>NUCLEOTIDE SEQUENCE [LARGE SCALE GENOMIC DNA]</scope>
    <source>
        <strain evidence="1 2">B4135</strain>
    </source>
</reference>
<dbReference type="EMBL" id="LQYT01000037">
    <property type="protein sequence ID" value="KYD19859.1"/>
    <property type="molecule type" value="Genomic_DNA"/>
</dbReference>
<protein>
    <submittedName>
        <fullName evidence="1">Uncharacterized protein</fullName>
    </submittedName>
</protein>
<dbReference type="AlphaFoldDB" id="A0A150M6Y0"/>
<dbReference type="Proteomes" id="UP000075683">
    <property type="component" value="Unassembled WGS sequence"/>
</dbReference>
<accession>A0A150M6Y0</accession>
<dbReference type="STRING" id="301148.B4135_0758"/>
<organism evidence="1 2">
    <name type="scientific">Caldibacillus debilis</name>
    <dbReference type="NCBI Taxonomy" id="301148"/>
    <lineage>
        <taxon>Bacteria</taxon>
        <taxon>Bacillati</taxon>
        <taxon>Bacillota</taxon>
        <taxon>Bacilli</taxon>
        <taxon>Bacillales</taxon>
        <taxon>Bacillaceae</taxon>
        <taxon>Caldibacillus</taxon>
    </lineage>
</organism>
<sequence length="37" mass="4362">MLPSLCYSCNRNTHTVYHGKMAKERRKTSPFLYVKNS</sequence>
<gene>
    <name evidence="1" type="ORF">B4135_0758</name>
</gene>
<evidence type="ECO:0000313" key="1">
    <source>
        <dbReference type="EMBL" id="KYD19859.1"/>
    </source>
</evidence>
<proteinExistence type="predicted"/>
<name>A0A150M6Y0_9BACI</name>
<comment type="caution">
    <text evidence="1">The sequence shown here is derived from an EMBL/GenBank/DDBJ whole genome shotgun (WGS) entry which is preliminary data.</text>
</comment>
<evidence type="ECO:0000313" key="2">
    <source>
        <dbReference type="Proteomes" id="UP000075683"/>
    </source>
</evidence>